<reference evidence="3 4" key="1">
    <citation type="journal article" date="2018" name="Nat. Ecol. Evol.">
        <title>Pezizomycetes genomes reveal the molecular basis of ectomycorrhizal truffle lifestyle.</title>
        <authorList>
            <person name="Murat C."/>
            <person name="Payen T."/>
            <person name="Noel B."/>
            <person name="Kuo A."/>
            <person name="Morin E."/>
            <person name="Chen J."/>
            <person name="Kohler A."/>
            <person name="Krizsan K."/>
            <person name="Balestrini R."/>
            <person name="Da Silva C."/>
            <person name="Montanini B."/>
            <person name="Hainaut M."/>
            <person name="Levati E."/>
            <person name="Barry K.W."/>
            <person name="Belfiori B."/>
            <person name="Cichocki N."/>
            <person name="Clum A."/>
            <person name="Dockter R.B."/>
            <person name="Fauchery L."/>
            <person name="Guy J."/>
            <person name="Iotti M."/>
            <person name="Le Tacon F."/>
            <person name="Lindquist E.A."/>
            <person name="Lipzen A."/>
            <person name="Malagnac F."/>
            <person name="Mello A."/>
            <person name="Molinier V."/>
            <person name="Miyauchi S."/>
            <person name="Poulain J."/>
            <person name="Riccioni C."/>
            <person name="Rubini A."/>
            <person name="Sitrit Y."/>
            <person name="Splivallo R."/>
            <person name="Traeger S."/>
            <person name="Wang M."/>
            <person name="Zifcakova L."/>
            <person name="Wipf D."/>
            <person name="Zambonelli A."/>
            <person name="Paolocci F."/>
            <person name="Nowrousian M."/>
            <person name="Ottonello S."/>
            <person name="Baldrian P."/>
            <person name="Spatafora J.W."/>
            <person name="Henrissat B."/>
            <person name="Nagy L.G."/>
            <person name="Aury J.M."/>
            <person name="Wincker P."/>
            <person name="Grigoriev I.V."/>
            <person name="Bonfante P."/>
            <person name="Martin F.M."/>
        </authorList>
    </citation>
    <scope>NUCLEOTIDE SEQUENCE [LARGE SCALE GENOMIC DNA]</scope>
    <source>
        <strain evidence="3 4">ATCC MYA-4762</strain>
    </source>
</reference>
<dbReference type="Gene3D" id="1.10.8.140">
    <property type="entry name" value="PDCD5-like"/>
    <property type="match status" value="1"/>
</dbReference>
<proteinExistence type="inferred from homology"/>
<dbReference type="InterPro" id="IPR036883">
    <property type="entry name" value="PDCD5-like_sf"/>
</dbReference>
<dbReference type="EMBL" id="ML121539">
    <property type="protein sequence ID" value="RPB24933.1"/>
    <property type="molecule type" value="Genomic_DNA"/>
</dbReference>
<accession>A0A3N4LPU3</accession>
<dbReference type="PIRSF" id="PIRSF015730">
    <property type="entry name" value="TFAR19"/>
    <property type="match status" value="1"/>
</dbReference>
<dbReference type="GO" id="GO:0003677">
    <property type="term" value="F:DNA binding"/>
    <property type="evidence" value="ECO:0007669"/>
    <property type="project" value="UniProtKB-KW"/>
</dbReference>
<evidence type="ECO:0000313" key="4">
    <source>
        <dbReference type="Proteomes" id="UP000267821"/>
    </source>
</evidence>
<feature type="region of interest" description="Disordered" evidence="2">
    <location>
        <begin position="1"/>
        <end position="57"/>
    </location>
</feature>
<evidence type="ECO:0000313" key="3">
    <source>
        <dbReference type="EMBL" id="RPB24933.1"/>
    </source>
</evidence>
<gene>
    <name evidence="3" type="ORF">L211DRAFT_823099</name>
</gene>
<dbReference type="SUPFAM" id="SSF46950">
    <property type="entry name" value="Double-stranded DNA-binding domain"/>
    <property type="match status" value="1"/>
</dbReference>
<dbReference type="Proteomes" id="UP000267821">
    <property type="component" value="Unassembled WGS sequence"/>
</dbReference>
<evidence type="ECO:0000256" key="1">
    <source>
        <dbReference type="ARBA" id="ARBA00010490"/>
    </source>
</evidence>
<keyword evidence="4" id="KW-1185">Reference proteome</keyword>
<sequence length="147" mass="16634">MSEDTDLQRIRAARLHQLTSASSSIQHQQHQQQQQQHPSEVDDDDDQREESSARANLLTQILTPEASDRLGRIALVNADRARDAENRLIAMARAGQLRRRATEEDIVGLLAALRESVEKDRVERGVGKVVFGRRKGGAWRDDEEDED</sequence>
<dbReference type="Pfam" id="PF01984">
    <property type="entry name" value="dsDNA_bind"/>
    <property type="match status" value="1"/>
</dbReference>
<dbReference type="AlphaFoldDB" id="A0A3N4LPU3"/>
<protein>
    <submittedName>
        <fullName evidence="3">DNA-binding TFAR19-related protein</fullName>
    </submittedName>
</protein>
<feature type="compositionally biased region" description="Low complexity" evidence="2">
    <location>
        <begin position="26"/>
        <end position="37"/>
    </location>
</feature>
<dbReference type="PANTHER" id="PTHR10840">
    <property type="entry name" value="PROGRAMMED CELL DEATH PROTEIN 5"/>
    <property type="match status" value="1"/>
</dbReference>
<dbReference type="InterPro" id="IPR002836">
    <property type="entry name" value="PDCD5-like"/>
</dbReference>
<dbReference type="OrthoDB" id="10252486at2759"/>
<dbReference type="STRING" id="1051890.A0A3N4LPU3"/>
<dbReference type="FunCoup" id="A0A3N4LPU3">
    <property type="interactions" value="425"/>
</dbReference>
<dbReference type="PANTHER" id="PTHR10840:SF0">
    <property type="entry name" value="PROGRAMMED CELL DEATH PROTEIN 5"/>
    <property type="match status" value="1"/>
</dbReference>
<comment type="similarity">
    <text evidence="1">Belongs to the PDCD5 family.</text>
</comment>
<name>A0A3N4LPU3_9PEZI</name>
<dbReference type="InParanoid" id="A0A3N4LPU3"/>
<keyword evidence="3" id="KW-0238">DNA-binding</keyword>
<organism evidence="3 4">
    <name type="scientific">Terfezia boudieri ATCC MYA-4762</name>
    <dbReference type="NCBI Taxonomy" id="1051890"/>
    <lineage>
        <taxon>Eukaryota</taxon>
        <taxon>Fungi</taxon>
        <taxon>Dikarya</taxon>
        <taxon>Ascomycota</taxon>
        <taxon>Pezizomycotina</taxon>
        <taxon>Pezizomycetes</taxon>
        <taxon>Pezizales</taxon>
        <taxon>Pezizaceae</taxon>
        <taxon>Terfezia</taxon>
    </lineage>
</organism>
<evidence type="ECO:0000256" key="2">
    <source>
        <dbReference type="SAM" id="MobiDB-lite"/>
    </source>
</evidence>
<dbReference type="GO" id="GO:0005829">
    <property type="term" value="C:cytosol"/>
    <property type="evidence" value="ECO:0007669"/>
    <property type="project" value="TreeGrafter"/>
</dbReference>
<dbReference type="GO" id="GO:0005634">
    <property type="term" value="C:nucleus"/>
    <property type="evidence" value="ECO:0007669"/>
    <property type="project" value="TreeGrafter"/>
</dbReference>